<protein>
    <submittedName>
        <fullName evidence="1">Uncharacterized protein</fullName>
    </submittedName>
</protein>
<proteinExistence type="predicted"/>
<comment type="caution">
    <text evidence="1">The sequence shown here is derived from an EMBL/GenBank/DDBJ whole genome shotgun (WGS) entry which is preliminary data.</text>
</comment>
<evidence type="ECO:0000313" key="2">
    <source>
        <dbReference type="Proteomes" id="UP001159363"/>
    </source>
</evidence>
<organism evidence="1 2">
    <name type="scientific">Dryococelus australis</name>
    <dbReference type="NCBI Taxonomy" id="614101"/>
    <lineage>
        <taxon>Eukaryota</taxon>
        <taxon>Metazoa</taxon>
        <taxon>Ecdysozoa</taxon>
        <taxon>Arthropoda</taxon>
        <taxon>Hexapoda</taxon>
        <taxon>Insecta</taxon>
        <taxon>Pterygota</taxon>
        <taxon>Neoptera</taxon>
        <taxon>Polyneoptera</taxon>
        <taxon>Phasmatodea</taxon>
        <taxon>Verophasmatodea</taxon>
        <taxon>Anareolatae</taxon>
        <taxon>Phasmatidae</taxon>
        <taxon>Eurycanthinae</taxon>
        <taxon>Dryococelus</taxon>
    </lineage>
</organism>
<keyword evidence="2" id="KW-1185">Reference proteome</keyword>
<accession>A0ABQ9IIT6</accession>
<gene>
    <name evidence="1" type="ORF">PR048_001956</name>
</gene>
<evidence type="ECO:0000313" key="1">
    <source>
        <dbReference type="EMBL" id="KAJ8896612.1"/>
    </source>
</evidence>
<name>A0ABQ9IIT6_9NEOP</name>
<dbReference type="Proteomes" id="UP001159363">
    <property type="component" value="Chromosome 1"/>
</dbReference>
<sequence>MKLFEKRRDWQRLTELSKQENCPLNVTVDNGIHFLLAMYGAPISETILNTPFKFPSLLTTDAALNNTCIVYTIRYKLG</sequence>
<reference evidence="1 2" key="1">
    <citation type="submission" date="2023-02" db="EMBL/GenBank/DDBJ databases">
        <title>LHISI_Scaffold_Assembly.</title>
        <authorList>
            <person name="Stuart O.P."/>
            <person name="Cleave R."/>
            <person name="Magrath M.J.L."/>
            <person name="Mikheyev A.S."/>
        </authorList>
    </citation>
    <scope>NUCLEOTIDE SEQUENCE [LARGE SCALE GENOMIC DNA]</scope>
    <source>
        <strain evidence="1">Daus_M_001</strain>
        <tissue evidence="1">Leg muscle</tissue>
    </source>
</reference>
<dbReference type="EMBL" id="JARBHB010000001">
    <property type="protein sequence ID" value="KAJ8896612.1"/>
    <property type="molecule type" value="Genomic_DNA"/>
</dbReference>